<gene>
    <name evidence="2" type="ORF">BMI91_05340</name>
</gene>
<name>A0ABX3N1S2_9RHOB</name>
<evidence type="ECO:0000313" key="2">
    <source>
        <dbReference type="EMBL" id="OOY25815.1"/>
    </source>
</evidence>
<organism evidence="2 3">
    <name type="scientific">Thioclava sediminum</name>
    <dbReference type="NCBI Taxonomy" id="1915319"/>
    <lineage>
        <taxon>Bacteria</taxon>
        <taxon>Pseudomonadati</taxon>
        <taxon>Pseudomonadota</taxon>
        <taxon>Alphaproteobacteria</taxon>
        <taxon>Rhodobacterales</taxon>
        <taxon>Paracoccaceae</taxon>
        <taxon>Thioclava</taxon>
    </lineage>
</organism>
<sequence>MEVAMGAHEIVGMLGFLAFGAAAIIPVLIERARDYKRLAADFGGLTEEEVQWLKSQPISDDAYFEVGDDDAGE</sequence>
<keyword evidence="1" id="KW-0812">Transmembrane</keyword>
<evidence type="ECO:0000256" key="1">
    <source>
        <dbReference type="SAM" id="Phobius"/>
    </source>
</evidence>
<comment type="caution">
    <text evidence="2">The sequence shown here is derived from an EMBL/GenBank/DDBJ whole genome shotgun (WGS) entry which is preliminary data.</text>
</comment>
<dbReference type="Proteomes" id="UP000190787">
    <property type="component" value="Unassembled WGS sequence"/>
</dbReference>
<keyword evidence="3" id="KW-1185">Reference proteome</keyword>
<reference evidence="2 3" key="1">
    <citation type="submission" date="2016-11" db="EMBL/GenBank/DDBJ databases">
        <title>A multilocus sequence analysis scheme for characterization of bacteria in the genus Thioclava.</title>
        <authorList>
            <person name="Liu Y."/>
            <person name="Shao Z."/>
        </authorList>
    </citation>
    <scope>NUCLEOTIDE SEQUENCE [LARGE SCALE GENOMIC DNA]</scope>
    <source>
        <strain evidence="2 3">TAW-CT134</strain>
    </source>
</reference>
<dbReference type="EMBL" id="MPZV01000001">
    <property type="protein sequence ID" value="OOY25815.1"/>
    <property type="molecule type" value="Genomic_DNA"/>
</dbReference>
<protein>
    <submittedName>
        <fullName evidence="2">Uncharacterized protein</fullName>
    </submittedName>
</protein>
<proteinExistence type="predicted"/>
<keyword evidence="1" id="KW-1133">Transmembrane helix</keyword>
<accession>A0ABX3N1S2</accession>
<keyword evidence="1" id="KW-0472">Membrane</keyword>
<evidence type="ECO:0000313" key="3">
    <source>
        <dbReference type="Proteomes" id="UP000190787"/>
    </source>
</evidence>
<feature type="transmembrane region" description="Helical" evidence="1">
    <location>
        <begin position="6"/>
        <end position="29"/>
    </location>
</feature>